<evidence type="ECO:0000256" key="3">
    <source>
        <dbReference type="ARBA" id="ARBA00022490"/>
    </source>
</evidence>
<reference evidence="8 9" key="1">
    <citation type="journal article" date="2013" name="BMC Genomics">
        <title>The genome and transcriptome of the pine saprophyte Ophiostoma piceae, and a comparison with the bark beetle-associated pine pathogen Grosmannia clavigera.</title>
        <authorList>
            <person name="Haridas S."/>
            <person name="Wang Y."/>
            <person name="Lim L."/>
            <person name="Massoumi Alamouti S."/>
            <person name="Jackman S."/>
            <person name="Docking R."/>
            <person name="Robertson G."/>
            <person name="Birol I."/>
            <person name="Bohlmann J."/>
            <person name="Breuil C."/>
        </authorList>
    </citation>
    <scope>NUCLEOTIDE SEQUENCE [LARGE SCALE GENOMIC DNA]</scope>
    <source>
        <strain evidence="8 9">UAMH 11346</strain>
    </source>
</reference>
<evidence type="ECO:0000256" key="2">
    <source>
        <dbReference type="ARBA" id="ARBA00004496"/>
    </source>
</evidence>
<proteinExistence type="predicted"/>
<keyword evidence="9" id="KW-1185">Reference proteome</keyword>
<comment type="subcellular location">
    <subcellularLocation>
        <location evidence="2">Cytoplasm</location>
    </subcellularLocation>
    <subcellularLocation>
        <location evidence="1">Nucleus</location>
    </subcellularLocation>
</comment>
<evidence type="ECO:0000256" key="5">
    <source>
        <dbReference type="ARBA" id="ARBA00023242"/>
    </source>
</evidence>
<feature type="compositionally biased region" description="Low complexity" evidence="6">
    <location>
        <begin position="280"/>
        <end position="306"/>
    </location>
</feature>
<feature type="region of interest" description="Disordered" evidence="6">
    <location>
        <begin position="87"/>
        <end position="250"/>
    </location>
</feature>
<evidence type="ECO:0000256" key="4">
    <source>
        <dbReference type="ARBA" id="ARBA00023186"/>
    </source>
</evidence>
<feature type="domain" description="J" evidence="7">
    <location>
        <begin position="20"/>
        <end position="84"/>
    </location>
</feature>
<dbReference type="InterPro" id="IPR052094">
    <property type="entry name" value="Pre-mRNA-splicing_ERAD"/>
</dbReference>
<evidence type="ECO:0000256" key="6">
    <source>
        <dbReference type="SAM" id="MobiDB-lite"/>
    </source>
</evidence>
<dbReference type="CDD" id="cd06257">
    <property type="entry name" value="DnaJ"/>
    <property type="match status" value="1"/>
</dbReference>
<dbReference type="SMART" id="SM00271">
    <property type="entry name" value="DnaJ"/>
    <property type="match status" value="1"/>
</dbReference>
<dbReference type="InterPro" id="IPR036869">
    <property type="entry name" value="J_dom_sf"/>
</dbReference>
<keyword evidence="4" id="KW-0143">Chaperone</keyword>
<organism evidence="8 9">
    <name type="scientific">Ophiostoma piceae (strain UAMH 11346)</name>
    <name type="common">Sap stain fungus</name>
    <dbReference type="NCBI Taxonomy" id="1262450"/>
    <lineage>
        <taxon>Eukaryota</taxon>
        <taxon>Fungi</taxon>
        <taxon>Dikarya</taxon>
        <taxon>Ascomycota</taxon>
        <taxon>Pezizomycotina</taxon>
        <taxon>Sordariomycetes</taxon>
        <taxon>Sordariomycetidae</taxon>
        <taxon>Ophiostomatales</taxon>
        <taxon>Ophiostomataceae</taxon>
        <taxon>Ophiostoma</taxon>
    </lineage>
</organism>
<dbReference type="GO" id="GO:0005681">
    <property type="term" value="C:spliceosomal complex"/>
    <property type="evidence" value="ECO:0007669"/>
    <property type="project" value="TreeGrafter"/>
</dbReference>
<dbReference type="SUPFAM" id="SSF46565">
    <property type="entry name" value="Chaperone J-domain"/>
    <property type="match status" value="1"/>
</dbReference>
<dbReference type="PANTHER" id="PTHR44313">
    <property type="entry name" value="DNAJ HOMOLOG SUBFAMILY C MEMBER 17"/>
    <property type="match status" value="1"/>
</dbReference>
<keyword evidence="3" id="KW-0963">Cytoplasm</keyword>
<dbReference type="GO" id="GO:0005737">
    <property type="term" value="C:cytoplasm"/>
    <property type="evidence" value="ECO:0007669"/>
    <property type="project" value="UniProtKB-SubCell"/>
</dbReference>
<evidence type="ECO:0000313" key="8">
    <source>
        <dbReference type="EMBL" id="EPE10183.1"/>
    </source>
</evidence>
<feature type="compositionally biased region" description="Basic and acidic residues" evidence="6">
    <location>
        <begin position="87"/>
        <end position="112"/>
    </location>
</feature>
<dbReference type="eggNOG" id="KOG0691">
    <property type="taxonomic scope" value="Eukaryota"/>
</dbReference>
<protein>
    <submittedName>
        <fullName evidence="8">Dnaj domain protein cwf23</fullName>
    </submittedName>
</protein>
<sequence length="379" mass="41390">MDDKAELVAFARESAKSGIDLYDLLGVDGTTSRDDIHRAWRRKGLKYHPDKAGDNYDPTIYERFMHARDVLVDDDVRKVYDTGRTAEAQRKMASEQMSSERRRFKDELEAAEKAQGTSTHLTPFGAPSTTSAPESSEHDKLREAGRRRAEERTRREQEAKDIARQREDDRILEIERRLRDKVEKAQRRADKKRSDEPAPVAAAATTAAAAASIPAQASASAKPPPTNVEAEWKRLVQKGSAKVDGGDKPAVDRNAKLFAETMARLAAAGRAQRQREKDAAAGTRAPAAARAPASSTPAAPPSTASTEGSLAAPNSRATELRTTVEPVSDIGDNNSVVELFEPQWEAVDDPEVSQFIKRVPKFDSAASTTSGDIPMETVG</sequence>
<dbReference type="OrthoDB" id="376357at2759"/>
<dbReference type="STRING" id="1262450.S3CU02"/>
<dbReference type="PANTHER" id="PTHR44313:SF1">
    <property type="entry name" value="DNAJ HOMOLOG SUBFAMILY C MEMBER 17"/>
    <property type="match status" value="1"/>
</dbReference>
<feature type="compositionally biased region" description="Polar residues" evidence="6">
    <location>
        <begin position="115"/>
        <end position="134"/>
    </location>
</feature>
<dbReference type="PRINTS" id="PR00625">
    <property type="entry name" value="JDOMAIN"/>
</dbReference>
<dbReference type="PROSITE" id="PS50076">
    <property type="entry name" value="DNAJ_2"/>
    <property type="match status" value="1"/>
</dbReference>
<dbReference type="Gene3D" id="1.10.287.110">
    <property type="entry name" value="DnaJ domain"/>
    <property type="match status" value="1"/>
</dbReference>
<dbReference type="Proteomes" id="UP000016923">
    <property type="component" value="Unassembled WGS sequence"/>
</dbReference>
<keyword evidence="5" id="KW-0539">Nucleus</keyword>
<feature type="compositionally biased region" description="Low complexity" evidence="6">
    <location>
        <begin position="197"/>
        <end position="221"/>
    </location>
</feature>
<dbReference type="AlphaFoldDB" id="S3CU02"/>
<accession>S3CU02</accession>
<dbReference type="EMBL" id="KE148146">
    <property type="protein sequence ID" value="EPE10183.1"/>
    <property type="molecule type" value="Genomic_DNA"/>
</dbReference>
<dbReference type="GO" id="GO:0000390">
    <property type="term" value="P:spliceosomal complex disassembly"/>
    <property type="evidence" value="ECO:0007669"/>
    <property type="project" value="TreeGrafter"/>
</dbReference>
<feature type="region of interest" description="Disordered" evidence="6">
    <location>
        <begin position="267"/>
        <end position="330"/>
    </location>
</feature>
<evidence type="ECO:0000256" key="1">
    <source>
        <dbReference type="ARBA" id="ARBA00004123"/>
    </source>
</evidence>
<evidence type="ECO:0000313" key="9">
    <source>
        <dbReference type="Proteomes" id="UP000016923"/>
    </source>
</evidence>
<evidence type="ECO:0000259" key="7">
    <source>
        <dbReference type="PROSITE" id="PS50076"/>
    </source>
</evidence>
<feature type="compositionally biased region" description="Basic and acidic residues" evidence="6">
    <location>
        <begin position="135"/>
        <end position="196"/>
    </location>
</feature>
<dbReference type="HOGENOM" id="CLU_073392_0_0_1"/>
<dbReference type="InterPro" id="IPR001623">
    <property type="entry name" value="DnaJ_domain"/>
</dbReference>
<dbReference type="VEuPathDB" id="FungiDB:F503_05278"/>
<gene>
    <name evidence="8" type="ORF">F503_05278</name>
</gene>
<name>S3CU02_OPHP1</name>
<dbReference type="Pfam" id="PF00226">
    <property type="entry name" value="DnaJ"/>
    <property type="match status" value="1"/>
</dbReference>